<organism evidence="5 6">
    <name type="scientific">Wenzhouxiangella marina</name>
    <dbReference type="NCBI Taxonomy" id="1579979"/>
    <lineage>
        <taxon>Bacteria</taxon>
        <taxon>Pseudomonadati</taxon>
        <taxon>Pseudomonadota</taxon>
        <taxon>Gammaproteobacteria</taxon>
        <taxon>Chromatiales</taxon>
        <taxon>Wenzhouxiangellaceae</taxon>
        <taxon>Wenzhouxiangella</taxon>
    </lineage>
</organism>
<keyword evidence="3" id="KW-0677">Repeat</keyword>
<sequence>MIDITSEVRVSNKAVVEAREIGEGTVIGEFAIVRAGARLGRNVRIHPNVIIEDGVQLGDDVEVFPGAFLGKEPKGAGATSRPIKYEKQLSVGAGCSIGPNAVIFYDVTIGSGTLIGDGASIREGCTIGQSCIVSRYVTVNYATSIGNRVKVMDLTHLTGNMLIEDDVFISTMVGSANDNLIGRGGYSQELCQGPILRKGCVIGAGATLLPAVEVGEGATVAAGAVVTRDVLQNALVAGIPARVMR</sequence>
<keyword evidence="4" id="KW-0012">Acyltransferase</keyword>
<evidence type="ECO:0000313" key="6">
    <source>
        <dbReference type="Proteomes" id="UP000066624"/>
    </source>
</evidence>
<name>A0A0K0XYR0_9GAMM</name>
<dbReference type="STRING" id="1579979.WM2015_2399"/>
<dbReference type="InterPro" id="IPR018357">
    <property type="entry name" value="Hexapep_transf_CS"/>
</dbReference>
<evidence type="ECO:0000313" key="5">
    <source>
        <dbReference type="EMBL" id="AKS42761.1"/>
    </source>
</evidence>
<dbReference type="AlphaFoldDB" id="A0A0K0XYR0"/>
<dbReference type="CDD" id="cd03358">
    <property type="entry name" value="LbH_WxcM_N_like"/>
    <property type="match status" value="1"/>
</dbReference>
<dbReference type="PROSITE" id="PS00101">
    <property type="entry name" value="HEXAPEP_TRANSFERASES"/>
    <property type="match status" value="1"/>
</dbReference>
<evidence type="ECO:0000256" key="1">
    <source>
        <dbReference type="ARBA" id="ARBA00007274"/>
    </source>
</evidence>
<proteinExistence type="inferred from homology"/>
<dbReference type="RefSeq" id="WP_211260931.1">
    <property type="nucleotide sequence ID" value="NZ_CP012154.1"/>
</dbReference>
<evidence type="ECO:0000256" key="3">
    <source>
        <dbReference type="ARBA" id="ARBA00022737"/>
    </source>
</evidence>
<gene>
    <name evidence="5" type="ORF">WM2015_2399</name>
</gene>
<dbReference type="Gene3D" id="2.160.10.10">
    <property type="entry name" value="Hexapeptide repeat proteins"/>
    <property type="match status" value="2"/>
</dbReference>
<dbReference type="InterPro" id="IPR050179">
    <property type="entry name" value="Trans_hexapeptide_repeat"/>
</dbReference>
<protein>
    <submittedName>
        <fullName evidence="5">Transferase hexapeptide repeat containing protein</fullName>
    </submittedName>
</protein>
<dbReference type="SUPFAM" id="SSF51161">
    <property type="entry name" value="Trimeric LpxA-like enzymes"/>
    <property type="match status" value="1"/>
</dbReference>
<dbReference type="InterPro" id="IPR001451">
    <property type="entry name" value="Hexapep"/>
</dbReference>
<dbReference type="EMBL" id="CP012154">
    <property type="protein sequence ID" value="AKS42761.1"/>
    <property type="molecule type" value="Genomic_DNA"/>
</dbReference>
<keyword evidence="6" id="KW-1185">Reference proteome</keyword>
<dbReference type="PANTHER" id="PTHR43300">
    <property type="entry name" value="ACETYLTRANSFERASE"/>
    <property type="match status" value="1"/>
</dbReference>
<keyword evidence="2 5" id="KW-0808">Transferase</keyword>
<dbReference type="InterPro" id="IPR011004">
    <property type="entry name" value="Trimer_LpxA-like_sf"/>
</dbReference>
<evidence type="ECO:0000256" key="2">
    <source>
        <dbReference type="ARBA" id="ARBA00022679"/>
    </source>
</evidence>
<accession>A0A0K0XYR0</accession>
<dbReference type="Pfam" id="PF00132">
    <property type="entry name" value="Hexapep"/>
    <property type="match status" value="3"/>
</dbReference>
<comment type="similarity">
    <text evidence="1">Belongs to the transferase hexapeptide repeat family.</text>
</comment>
<dbReference type="Proteomes" id="UP000066624">
    <property type="component" value="Chromosome"/>
</dbReference>
<dbReference type="GO" id="GO:0016746">
    <property type="term" value="F:acyltransferase activity"/>
    <property type="evidence" value="ECO:0007669"/>
    <property type="project" value="UniProtKB-KW"/>
</dbReference>
<evidence type="ECO:0000256" key="4">
    <source>
        <dbReference type="ARBA" id="ARBA00023315"/>
    </source>
</evidence>
<dbReference type="KEGG" id="wma:WM2015_2399"/>
<reference evidence="5 6" key="1">
    <citation type="submission" date="2015-07" db="EMBL/GenBank/DDBJ databases">
        <authorList>
            <person name="Noorani M."/>
        </authorList>
    </citation>
    <scope>NUCLEOTIDE SEQUENCE [LARGE SCALE GENOMIC DNA]</scope>
    <source>
        <strain evidence="5 6">KCTC 42284</strain>
    </source>
</reference>
<dbReference type="PANTHER" id="PTHR43300:SF4">
    <property type="entry name" value="ACYL-[ACYL-CARRIER-PROTEIN]--UDP-N-ACETYLGLUCOSAMINE O-ACYLTRANSFERASE"/>
    <property type="match status" value="1"/>
</dbReference>